<comment type="caution">
    <text evidence="1">The sequence shown here is derived from an EMBL/GenBank/DDBJ whole genome shotgun (WGS) entry which is preliminary data.</text>
</comment>
<evidence type="ECO:0000313" key="2">
    <source>
        <dbReference type="Proteomes" id="UP001143486"/>
    </source>
</evidence>
<accession>A0A9W6MQ31</accession>
<dbReference type="RefSeq" id="WP_271187879.1">
    <property type="nucleotide sequence ID" value="NZ_BSFE01000011.1"/>
</dbReference>
<dbReference type="Proteomes" id="UP001143486">
    <property type="component" value="Unassembled WGS sequence"/>
</dbReference>
<name>A0A9W6MQ31_9PROT</name>
<gene>
    <name evidence="1" type="ORF">GCM10017621_30390</name>
</gene>
<reference evidence="1" key="2">
    <citation type="submission" date="2023-01" db="EMBL/GenBank/DDBJ databases">
        <authorList>
            <person name="Sun Q."/>
            <person name="Evtushenko L."/>
        </authorList>
    </citation>
    <scope>NUCLEOTIDE SEQUENCE</scope>
    <source>
        <strain evidence="1">VKM B-1513</strain>
    </source>
</reference>
<dbReference type="EMBL" id="BSFE01000011">
    <property type="protein sequence ID" value="GLK53531.1"/>
    <property type="molecule type" value="Genomic_DNA"/>
</dbReference>
<proteinExistence type="predicted"/>
<reference evidence="1" key="1">
    <citation type="journal article" date="2014" name="Int. J. Syst. Evol. Microbiol.">
        <title>Complete genome sequence of Corynebacterium casei LMG S-19264T (=DSM 44701T), isolated from a smear-ripened cheese.</title>
        <authorList>
            <consortium name="US DOE Joint Genome Institute (JGI-PGF)"/>
            <person name="Walter F."/>
            <person name="Albersmeier A."/>
            <person name="Kalinowski J."/>
            <person name="Ruckert C."/>
        </authorList>
    </citation>
    <scope>NUCLEOTIDE SEQUENCE</scope>
    <source>
        <strain evidence="1">VKM B-1513</strain>
    </source>
</reference>
<dbReference type="AlphaFoldDB" id="A0A9W6MQ31"/>
<evidence type="ECO:0000313" key="1">
    <source>
        <dbReference type="EMBL" id="GLK53531.1"/>
    </source>
</evidence>
<protein>
    <submittedName>
        <fullName evidence="1">Uncharacterized protein</fullName>
    </submittedName>
</protein>
<sequence length="132" mass="14328">MNVTVLETSPFSPAEQAAAVERSITVSRALYGGEAIDCLALAIADELSSREDISPLFSACAKPTDAREYRIEGIEITQAGSSLIVKCYGSILKGRARVHAIEYGAVWRRHAGGVTLIDLEWNPRGQRERSHG</sequence>
<keyword evidence="2" id="KW-1185">Reference proteome</keyword>
<organism evidence="1 2">
    <name type="scientific">Maricaulis virginensis</name>
    <dbReference type="NCBI Taxonomy" id="144022"/>
    <lineage>
        <taxon>Bacteria</taxon>
        <taxon>Pseudomonadati</taxon>
        <taxon>Pseudomonadota</taxon>
        <taxon>Alphaproteobacteria</taxon>
        <taxon>Maricaulales</taxon>
        <taxon>Maricaulaceae</taxon>
        <taxon>Maricaulis</taxon>
    </lineage>
</organism>